<reference evidence="1 2" key="1">
    <citation type="submission" date="2013-12" db="EMBL/GenBank/DDBJ databases">
        <authorList>
            <person name="Formusa P.A."/>
            <person name="Habash M."/>
            <person name="Lee H."/>
            <person name="Trevors J.T."/>
        </authorList>
    </citation>
    <scope>NUCLEOTIDE SEQUENCE [LARGE SCALE GENOMIC DNA]</scope>
    <source>
        <strain evidence="1 2">PD30</strain>
    </source>
</reference>
<dbReference type="Proteomes" id="UP000026739">
    <property type="component" value="Unassembled WGS sequence"/>
</dbReference>
<protein>
    <submittedName>
        <fullName evidence="1">Uncharacterized protein</fullName>
    </submittedName>
</protein>
<gene>
    <name evidence="1" type="ORF">V466_10875</name>
</gene>
<dbReference type="AlphaFoldDB" id="A0A059L3V7"/>
<evidence type="ECO:0000313" key="1">
    <source>
        <dbReference type="EMBL" id="KDD68921.1"/>
    </source>
</evidence>
<sequence>MAGPEIALIENYQALLGLDDSLIGNVFKGLRVISALSIFSPTVPSRIEASA</sequence>
<proteinExistence type="predicted"/>
<accession>A0A059L3V7</accession>
<evidence type="ECO:0000313" key="2">
    <source>
        <dbReference type="Proteomes" id="UP000026739"/>
    </source>
</evidence>
<name>A0A059L3V7_9PSED</name>
<organism evidence="1 2">
    <name type="scientific">Pseudomonas mandelii PD30</name>
    <dbReference type="NCBI Taxonomy" id="1419583"/>
    <lineage>
        <taxon>Bacteria</taxon>
        <taxon>Pseudomonadati</taxon>
        <taxon>Pseudomonadota</taxon>
        <taxon>Gammaproteobacteria</taxon>
        <taxon>Pseudomonadales</taxon>
        <taxon>Pseudomonadaceae</taxon>
        <taxon>Pseudomonas</taxon>
    </lineage>
</organism>
<comment type="caution">
    <text evidence="1">The sequence shown here is derived from an EMBL/GenBank/DDBJ whole genome shotgun (WGS) entry which is preliminary data.</text>
</comment>
<dbReference type="EMBL" id="AZQQ01000074">
    <property type="protein sequence ID" value="KDD68921.1"/>
    <property type="molecule type" value="Genomic_DNA"/>
</dbReference>